<dbReference type="Proteomes" id="UP000030392">
    <property type="component" value="Unassembled WGS sequence"/>
</dbReference>
<evidence type="ECO:0000313" key="2">
    <source>
        <dbReference type="Proteomes" id="UP000030392"/>
    </source>
</evidence>
<gene>
    <name evidence="1" type="ORF">EV03_1137</name>
</gene>
<dbReference type="AlphaFoldDB" id="A0A0A2C2S9"/>
<organism evidence="1 2">
    <name type="scientific">Prochlorococcus marinus str. PAC1</name>
    <dbReference type="NCBI Taxonomy" id="59924"/>
    <lineage>
        <taxon>Bacteria</taxon>
        <taxon>Bacillati</taxon>
        <taxon>Cyanobacteriota</taxon>
        <taxon>Cyanophyceae</taxon>
        <taxon>Synechococcales</taxon>
        <taxon>Prochlorococcaceae</taxon>
        <taxon>Prochlorococcus</taxon>
    </lineage>
</organism>
<proteinExistence type="predicted"/>
<dbReference type="EMBL" id="JNAX01000011">
    <property type="protein sequence ID" value="KGG20636.1"/>
    <property type="molecule type" value="Genomic_DNA"/>
</dbReference>
<name>A0A0A2C2S9_PROMR</name>
<comment type="caution">
    <text evidence="1">The sequence shown here is derived from an EMBL/GenBank/DDBJ whole genome shotgun (WGS) entry which is preliminary data.</text>
</comment>
<sequence>MFSRLPTETTGTTTTNSISYKKERDLIEVKSFVFFNGIAF</sequence>
<reference evidence="2" key="1">
    <citation type="journal article" date="2014" name="Sci. Data">
        <title>Genomes of diverse isolates of the marine cyanobacterium Prochlorococcus.</title>
        <authorList>
            <person name="Biller S."/>
            <person name="Berube P."/>
            <person name="Thompson J."/>
            <person name="Kelly L."/>
            <person name="Roggensack S."/>
            <person name="Awad L."/>
            <person name="Roache-Johnson K."/>
            <person name="Ding H."/>
            <person name="Giovannoni S.J."/>
            <person name="Moore L.R."/>
            <person name="Chisholm S.W."/>
        </authorList>
    </citation>
    <scope>NUCLEOTIDE SEQUENCE [LARGE SCALE GENOMIC DNA]</scope>
    <source>
        <strain evidence="2">PAC1</strain>
    </source>
</reference>
<evidence type="ECO:0000313" key="1">
    <source>
        <dbReference type="EMBL" id="KGG20636.1"/>
    </source>
</evidence>
<accession>A0A0A2C2S9</accession>
<protein>
    <submittedName>
        <fullName evidence="1">Uncharacterized protein</fullName>
    </submittedName>
</protein>